<dbReference type="AlphaFoldDB" id="A0AAN6ZBD3"/>
<reference evidence="1" key="1">
    <citation type="journal article" date="2023" name="Mol. Phylogenet. Evol.">
        <title>Genome-scale phylogeny and comparative genomics of the fungal order Sordariales.</title>
        <authorList>
            <person name="Hensen N."/>
            <person name="Bonometti L."/>
            <person name="Westerberg I."/>
            <person name="Brannstrom I.O."/>
            <person name="Guillou S."/>
            <person name="Cros-Aarteil S."/>
            <person name="Calhoun S."/>
            <person name="Haridas S."/>
            <person name="Kuo A."/>
            <person name="Mondo S."/>
            <person name="Pangilinan J."/>
            <person name="Riley R."/>
            <person name="LaButti K."/>
            <person name="Andreopoulos B."/>
            <person name="Lipzen A."/>
            <person name="Chen C."/>
            <person name="Yan M."/>
            <person name="Daum C."/>
            <person name="Ng V."/>
            <person name="Clum A."/>
            <person name="Steindorff A."/>
            <person name="Ohm R.A."/>
            <person name="Martin F."/>
            <person name="Silar P."/>
            <person name="Natvig D.O."/>
            <person name="Lalanne C."/>
            <person name="Gautier V."/>
            <person name="Ament-Velasquez S.L."/>
            <person name="Kruys A."/>
            <person name="Hutchinson M.I."/>
            <person name="Powell A.J."/>
            <person name="Barry K."/>
            <person name="Miller A.N."/>
            <person name="Grigoriev I.V."/>
            <person name="Debuchy R."/>
            <person name="Gladieux P."/>
            <person name="Hiltunen Thoren M."/>
            <person name="Johannesson H."/>
        </authorList>
    </citation>
    <scope>NUCLEOTIDE SEQUENCE</scope>
    <source>
        <strain evidence="1">CBS 123565</strain>
    </source>
</reference>
<keyword evidence="2" id="KW-1185">Reference proteome</keyword>
<name>A0AAN6ZBD3_9PEZI</name>
<reference evidence="1" key="2">
    <citation type="submission" date="2023-05" db="EMBL/GenBank/DDBJ databases">
        <authorList>
            <consortium name="Lawrence Berkeley National Laboratory"/>
            <person name="Steindorff A."/>
            <person name="Hensen N."/>
            <person name="Bonometti L."/>
            <person name="Westerberg I."/>
            <person name="Brannstrom I.O."/>
            <person name="Guillou S."/>
            <person name="Cros-Aarteil S."/>
            <person name="Calhoun S."/>
            <person name="Haridas S."/>
            <person name="Kuo A."/>
            <person name="Mondo S."/>
            <person name="Pangilinan J."/>
            <person name="Riley R."/>
            <person name="Labutti K."/>
            <person name="Andreopoulos B."/>
            <person name="Lipzen A."/>
            <person name="Chen C."/>
            <person name="Yanf M."/>
            <person name="Daum C."/>
            <person name="Ng V."/>
            <person name="Clum A."/>
            <person name="Ohm R."/>
            <person name="Martin F."/>
            <person name="Silar P."/>
            <person name="Natvig D."/>
            <person name="Lalanne C."/>
            <person name="Gautier V."/>
            <person name="Ament-Velasquez S.L."/>
            <person name="Kruys A."/>
            <person name="Hutchinson M.I."/>
            <person name="Powell A.J."/>
            <person name="Barry K."/>
            <person name="Miller A.N."/>
            <person name="Grigoriev I.V."/>
            <person name="Debuchy R."/>
            <person name="Gladieux P."/>
            <person name="Thoren M.H."/>
            <person name="Johannesson H."/>
        </authorList>
    </citation>
    <scope>NUCLEOTIDE SEQUENCE</scope>
    <source>
        <strain evidence="1">CBS 123565</strain>
    </source>
</reference>
<dbReference type="Proteomes" id="UP001304895">
    <property type="component" value="Unassembled WGS sequence"/>
</dbReference>
<organism evidence="1 2">
    <name type="scientific">Trichocladium antarcticum</name>
    <dbReference type="NCBI Taxonomy" id="1450529"/>
    <lineage>
        <taxon>Eukaryota</taxon>
        <taxon>Fungi</taxon>
        <taxon>Dikarya</taxon>
        <taxon>Ascomycota</taxon>
        <taxon>Pezizomycotina</taxon>
        <taxon>Sordariomycetes</taxon>
        <taxon>Sordariomycetidae</taxon>
        <taxon>Sordariales</taxon>
        <taxon>Chaetomiaceae</taxon>
        <taxon>Trichocladium</taxon>
    </lineage>
</organism>
<gene>
    <name evidence="1" type="ORF">BT67DRAFT_166472</name>
</gene>
<proteinExistence type="predicted"/>
<protein>
    <submittedName>
        <fullName evidence="1">Uncharacterized protein</fullName>
    </submittedName>
</protein>
<sequence length="87" mass="9612">MQTPRGPTSTTLLLWSLLPGYDQTLKLWSTETASVSGSFGLGAKRSTARSGPGSRGMEARTMKQIAFSSTTCWKWCIMPAQRQRKRS</sequence>
<comment type="caution">
    <text evidence="1">The sequence shown here is derived from an EMBL/GenBank/DDBJ whole genome shotgun (WGS) entry which is preliminary data.</text>
</comment>
<dbReference type="EMBL" id="MU853427">
    <property type="protein sequence ID" value="KAK4131214.1"/>
    <property type="molecule type" value="Genomic_DNA"/>
</dbReference>
<evidence type="ECO:0000313" key="2">
    <source>
        <dbReference type="Proteomes" id="UP001304895"/>
    </source>
</evidence>
<accession>A0AAN6ZBD3</accession>
<evidence type="ECO:0000313" key="1">
    <source>
        <dbReference type="EMBL" id="KAK4131214.1"/>
    </source>
</evidence>